<reference evidence="12 13" key="1">
    <citation type="submission" date="2020-02" db="EMBL/GenBank/DDBJ databases">
        <title>Genome sequencing for Kineobactrum sp. M2.</title>
        <authorList>
            <person name="Park S.-J."/>
        </authorList>
    </citation>
    <scope>NUCLEOTIDE SEQUENCE [LARGE SCALE GENOMIC DNA]</scope>
    <source>
        <strain evidence="12 13">M2</strain>
    </source>
</reference>
<dbReference type="Gene3D" id="3.30.1330.60">
    <property type="entry name" value="OmpA-like domain"/>
    <property type="match status" value="1"/>
</dbReference>
<dbReference type="Proteomes" id="UP000477680">
    <property type="component" value="Chromosome"/>
</dbReference>
<evidence type="ECO:0000256" key="6">
    <source>
        <dbReference type="ARBA" id="ARBA00023288"/>
    </source>
</evidence>
<evidence type="ECO:0000256" key="2">
    <source>
        <dbReference type="ARBA" id="ARBA00022729"/>
    </source>
</evidence>
<dbReference type="PROSITE" id="PS51257">
    <property type="entry name" value="PROKAR_LIPOPROTEIN"/>
    <property type="match status" value="1"/>
</dbReference>
<dbReference type="PRINTS" id="PR01021">
    <property type="entry name" value="OMPADOMAIN"/>
</dbReference>
<dbReference type="HAMAP" id="MF_02204">
    <property type="entry name" value="Pal"/>
    <property type="match status" value="1"/>
</dbReference>
<dbReference type="AlphaFoldDB" id="A0A6C0TZC1"/>
<dbReference type="RefSeq" id="WP_163494410.1">
    <property type="nucleotide sequence ID" value="NZ_CP048711.1"/>
</dbReference>
<feature type="compositionally biased region" description="Basic and acidic residues" evidence="9">
    <location>
        <begin position="29"/>
        <end position="51"/>
    </location>
</feature>
<keyword evidence="1 8" id="KW-0132">Cell division</keyword>
<feature type="signal peptide" evidence="10">
    <location>
        <begin position="1"/>
        <end position="22"/>
    </location>
</feature>
<comment type="function">
    <text evidence="8">Part of the Tol-Pal system, which plays a role in outer membrane invagination during cell division and is important for maintaining outer membrane integrity.</text>
</comment>
<feature type="domain" description="OmpA-like" evidence="11">
    <location>
        <begin position="64"/>
        <end position="175"/>
    </location>
</feature>
<evidence type="ECO:0000256" key="8">
    <source>
        <dbReference type="HAMAP-Rule" id="MF_02204"/>
    </source>
</evidence>
<dbReference type="SUPFAM" id="SSF103088">
    <property type="entry name" value="OmpA-like"/>
    <property type="match status" value="1"/>
</dbReference>
<proteinExistence type="inferred from homology"/>
<gene>
    <name evidence="8 12" type="primary">pal</name>
    <name evidence="12" type="ORF">G3T16_06885</name>
</gene>
<dbReference type="Pfam" id="PF00691">
    <property type="entry name" value="OmpA"/>
    <property type="match status" value="1"/>
</dbReference>
<evidence type="ECO:0000259" key="11">
    <source>
        <dbReference type="PROSITE" id="PS51123"/>
    </source>
</evidence>
<dbReference type="InterPro" id="IPR014169">
    <property type="entry name" value="Pal_lipo_C"/>
</dbReference>
<keyword evidence="4 8" id="KW-0564">Palmitate</keyword>
<evidence type="ECO:0000313" key="13">
    <source>
        <dbReference type="Proteomes" id="UP000477680"/>
    </source>
</evidence>
<dbReference type="PANTHER" id="PTHR30329">
    <property type="entry name" value="STATOR ELEMENT OF FLAGELLAR MOTOR COMPLEX"/>
    <property type="match status" value="1"/>
</dbReference>
<evidence type="ECO:0000256" key="9">
    <source>
        <dbReference type="SAM" id="MobiDB-lite"/>
    </source>
</evidence>
<evidence type="ECO:0000256" key="7">
    <source>
        <dbReference type="ARBA" id="ARBA00023306"/>
    </source>
</evidence>
<comment type="subcellular location">
    <subcellularLocation>
        <location evidence="8">Cell outer membrane</location>
        <topology evidence="8">Lipid-anchor</topology>
    </subcellularLocation>
</comment>
<comment type="subunit">
    <text evidence="8">The Tol-Pal system is composed of five core proteins: the inner membrane proteins TolA, TolQ and TolR, the periplasmic protein TolB and the outer membrane protein Pal. They form a network linking the inner and outer membranes and the peptidoglycan layer.</text>
</comment>
<keyword evidence="2 8" id="KW-0732">Signal</keyword>
<dbReference type="GO" id="GO:0009279">
    <property type="term" value="C:cell outer membrane"/>
    <property type="evidence" value="ECO:0007669"/>
    <property type="project" value="UniProtKB-SubCell"/>
</dbReference>
<dbReference type="InterPro" id="IPR006690">
    <property type="entry name" value="OMPA-like_CS"/>
</dbReference>
<evidence type="ECO:0000256" key="10">
    <source>
        <dbReference type="SAM" id="SignalP"/>
    </source>
</evidence>
<dbReference type="CDD" id="cd07185">
    <property type="entry name" value="OmpA_C-like"/>
    <property type="match status" value="1"/>
</dbReference>
<dbReference type="InterPro" id="IPR036737">
    <property type="entry name" value="OmpA-like_sf"/>
</dbReference>
<keyword evidence="3 8" id="KW-0472">Membrane</keyword>
<evidence type="ECO:0000256" key="3">
    <source>
        <dbReference type="ARBA" id="ARBA00023136"/>
    </source>
</evidence>
<dbReference type="EMBL" id="CP048711">
    <property type="protein sequence ID" value="QIB65170.1"/>
    <property type="molecule type" value="Genomic_DNA"/>
</dbReference>
<protein>
    <recommendedName>
        <fullName evidence="8">Peptidoglycan-associated lipoprotein</fullName>
        <shortName evidence="8">PAL</shortName>
    </recommendedName>
</protein>
<keyword evidence="6 8" id="KW-0449">Lipoprotein</keyword>
<evidence type="ECO:0000313" key="12">
    <source>
        <dbReference type="EMBL" id="QIB65170.1"/>
    </source>
</evidence>
<dbReference type="PROSITE" id="PS01068">
    <property type="entry name" value="OMPA_1"/>
    <property type="match status" value="1"/>
</dbReference>
<dbReference type="InterPro" id="IPR039001">
    <property type="entry name" value="Pal"/>
</dbReference>
<dbReference type="PANTHER" id="PTHR30329:SF21">
    <property type="entry name" value="LIPOPROTEIN YIAD-RELATED"/>
    <property type="match status" value="1"/>
</dbReference>
<sequence length="175" mass="19586">MKQLTVAGKALTLLFAAAFLVACSSKDTRDTGADATAEAEREAQRRADAERSALQQTEAEQRRLEDAVAEVGNVFYFDYDSSTLKPQAQEALDAHIALLKENQRNVRLEGHTDERGTREYNMALGERRANSVRDYMVVNGIASHRIETISYGEEQPIAYGSDESSWSQNRRVELK</sequence>
<evidence type="ECO:0000256" key="5">
    <source>
        <dbReference type="ARBA" id="ARBA00023237"/>
    </source>
</evidence>
<keyword evidence="5 8" id="KW-0998">Cell outer membrane</keyword>
<dbReference type="InterPro" id="IPR050330">
    <property type="entry name" value="Bact_OuterMem_StrucFunc"/>
</dbReference>
<dbReference type="NCBIfam" id="TIGR02802">
    <property type="entry name" value="Pal_lipo"/>
    <property type="match status" value="1"/>
</dbReference>
<evidence type="ECO:0000256" key="1">
    <source>
        <dbReference type="ARBA" id="ARBA00022618"/>
    </source>
</evidence>
<keyword evidence="13" id="KW-1185">Reference proteome</keyword>
<accession>A0A6C0TZC1</accession>
<keyword evidence="7 8" id="KW-0131">Cell cycle</keyword>
<dbReference type="InterPro" id="IPR006664">
    <property type="entry name" value="OMP_bac"/>
</dbReference>
<dbReference type="PROSITE" id="PS51123">
    <property type="entry name" value="OMPA_2"/>
    <property type="match status" value="1"/>
</dbReference>
<name>A0A6C0TZC1_9GAMM</name>
<dbReference type="GO" id="GO:0051301">
    <property type="term" value="P:cell division"/>
    <property type="evidence" value="ECO:0007669"/>
    <property type="project" value="UniProtKB-UniRule"/>
</dbReference>
<evidence type="ECO:0000256" key="4">
    <source>
        <dbReference type="ARBA" id="ARBA00023139"/>
    </source>
</evidence>
<comment type="similarity">
    <text evidence="8">Belongs to the Pal lipoprotein family.</text>
</comment>
<feature type="chain" id="PRO_5025470895" description="Peptidoglycan-associated lipoprotein" evidence="10">
    <location>
        <begin position="23"/>
        <end position="175"/>
    </location>
</feature>
<dbReference type="KEGG" id="kim:G3T16_06885"/>
<feature type="region of interest" description="Disordered" evidence="9">
    <location>
        <begin position="29"/>
        <end position="57"/>
    </location>
</feature>
<organism evidence="12 13">
    <name type="scientific">Kineobactrum salinum</name>
    <dbReference type="NCBI Taxonomy" id="2708301"/>
    <lineage>
        <taxon>Bacteria</taxon>
        <taxon>Pseudomonadati</taxon>
        <taxon>Pseudomonadota</taxon>
        <taxon>Gammaproteobacteria</taxon>
        <taxon>Cellvibrionales</taxon>
        <taxon>Halieaceae</taxon>
        <taxon>Kineobactrum</taxon>
    </lineage>
</organism>
<dbReference type="InterPro" id="IPR006665">
    <property type="entry name" value="OmpA-like"/>
</dbReference>